<feature type="domain" description="Peptidase S8/S53" evidence="9">
    <location>
        <begin position="136"/>
        <end position="591"/>
    </location>
</feature>
<feature type="chain" id="PRO_5041361581" description="Cucumisin" evidence="8">
    <location>
        <begin position="29"/>
        <end position="759"/>
    </location>
</feature>
<evidence type="ECO:0000313" key="12">
    <source>
        <dbReference type="EMBL" id="MCL7021578.1"/>
    </source>
</evidence>
<dbReference type="InterPro" id="IPR045051">
    <property type="entry name" value="SBT"/>
</dbReference>
<evidence type="ECO:0000259" key="9">
    <source>
        <dbReference type="Pfam" id="PF00082"/>
    </source>
</evidence>
<gene>
    <name evidence="12" type="ORF">MKW94_029338</name>
</gene>
<dbReference type="PRINTS" id="PR00723">
    <property type="entry name" value="SUBTILISIN"/>
</dbReference>
<dbReference type="GO" id="GO:0006508">
    <property type="term" value="P:proteolysis"/>
    <property type="evidence" value="ECO:0007669"/>
    <property type="project" value="UniProtKB-KW"/>
</dbReference>
<dbReference type="EMBL" id="JAJJMA010002266">
    <property type="protein sequence ID" value="MCL7021578.1"/>
    <property type="molecule type" value="Genomic_DNA"/>
</dbReference>
<feature type="active site" description="Charge relay system" evidence="6 7">
    <location>
        <position position="201"/>
    </location>
</feature>
<comment type="similarity">
    <text evidence="1 7">Belongs to the peptidase S8 family.</text>
</comment>
<evidence type="ECO:0000256" key="3">
    <source>
        <dbReference type="ARBA" id="ARBA00022729"/>
    </source>
</evidence>
<dbReference type="InterPro" id="IPR041469">
    <property type="entry name" value="Subtilisin-like_FN3"/>
</dbReference>
<dbReference type="CDD" id="cd04852">
    <property type="entry name" value="Peptidases_S8_3"/>
    <property type="match status" value="1"/>
</dbReference>
<keyword evidence="4 7" id="KW-0378">Hydrolase</keyword>
<dbReference type="InterPro" id="IPR023828">
    <property type="entry name" value="Peptidase_S8_Ser-AS"/>
</dbReference>
<evidence type="ECO:0000313" key="13">
    <source>
        <dbReference type="Proteomes" id="UP001177140"/>
    </source>
</evidence>
<dbReference type="CDD" id="cd02120">
    <property type="entry name" value="PA_subtilisin_like"/>
    <property type="match status" value="1"/>
</dbReference>
<dbReference type="PANTHER" id="PTHR10795">
    <property type="entry name" value="PROPROTEIN CONVERTASE SUBTILISIN/KEXIN"/>
    <property type="match status" value="1"/>
</dbReference>
<keyword evidence="5 7" id="KW-0720">Serine protease</keyword>
<name>A0AA41RTG4_PAPNU</name>
<feature type="active site" description="Charge relay system" evidence="6 7">
    <location>
        <position position="144"/>
    </location>
</feature>
<proteinExistence type="inferred from homology"/>
<comment type="caution">
    <text evidence="12">The sequence shown here is derived from an EMBL/GenBank/DDBJ whole genome shotgun (WGS) entry which is preliminary data.</text>
</comment>
<evidence type="ECO:0000256" key="7">
    <source>
        <dbReference type="PROSITE-ProRule" id="PRU01240"/>
    </source>
</evidence>
<evidence type="ECO:0000256" key="5">
    <source>
        <dbReference type="ARBA" id="ARBA00022825"/>
    </source>
</evidence>
<evidence type="ECO:0000259" key="11">
    <source>
        <dbReference type="Pfam" id="PF17766"/>
    </source>
</evidence>
<organism evidence="12 13">
    <name type="scientific">Papaver nudicaule</name>
    <name type="common">Iceland poppy</name>
    <dbReference type="NCBI Taxonomy" id="74823"/>
    <lineage>
        <taxon>Eukaryota</taxon>
        <taxon>Viridiplantae</taxon>
        <taxon>Streptophyta</taxon>
        <taxon>Embryophyta</taxon>
        <taxon>Tracheophyta</taxon>
        <taxon>Spermatophyta</taxon>
        <taxon>Magnoliopsida</taxon>
        <taxon>Ranunculales</taxon>
        <taxon>Papaveraceae</taxon>
        <taxon>Papaveroideae</taxon>
        <taxon>Papaver</taxon>
    </lineage>
</organism>
<dbReference type="Pfam" id="PF00082">
    <property type="entry name" value="Peptidase_S8"/>
    <property type="match status" value="1"/>
</dbReference>
<accession>A0AA41RTG4</accession>
<dbReference type="FunFam" id="3.30.70.80:FF:000002">
    <property type="entry name" value="Subtilisin-like protease SBT5.3"/>
    <property type="match status" value="1"/>
</dbReference>
<dbReference type="FunFam" id="3.40.50.200:FF:000006">
    <property type="entry name" value="Subtilisin-like protease SBT1.5"/>
    <property type="match status" value="1"/>
</dbReference>
<feature type="active site" description="Charge relay system" evidence="6 7">
    <location>
        <position position="538"/>
    </location>
</feature>
<feature type="domain" description="Inhibitor I9" evidence="10">
    <location>
        <begin position="35"/>
        <end position="113"/>
    </location>
</feature>
<evidence type="ECO:0000259" key="10">
    <source>
        <dbReference type="Pfam" id="PF05922"/>
    </source>
</evidence>
<evidence type="ECO:0008006" key="14">
    <source>
        <dbReference type="Google" id="ProtNLM"/>
    </source>
</evidence>
<dbReference type="InterPro" id="IPR010259">
    <property type="entry name" value="S8pro/Inhibitor_I9"/>
</dbReference>
<dbReference type="Pfam" id="PF05922">
    <property type="entry name" value="Inhibitor_I9"/>
    <property type="match status" value="1"/>
</dbReference>
<sequence>MAAASLFSSTLFIVFLAFAASINVSCYAQDEDRKVYIVYMGDLPTDETEYTPRSHHHSILQDILEGSSAEDTLVRSYKRSFNGFSAKLTEREVQKLSGMEAIVSVFPNRNIQLKTTRSWDFIGLPQNVKRMPIAESDIIVGVIDSGIWPESASFSDDGFGPPPMKWKGVCKGGQNFTCNNKLIGARYYDEDQGSARDTDGHGTHAASIAAGNFVKDASFFEIAKGNARGAVPSARIAAYKVCASNDCQADAILAVFDDAIADGVDILSVSMGDSEPVAFDQDPIAIGSFHAMKKGILTSQAAGNSGPSPQTVISNAPWLLTVAASSTDRRLMDKIVLGNGKTLQGLGVNGGFRLNGTQFPLVYGDNVSTVCNSDAAKSCELGCLDKDLVEGKIVICDFARAESPQPLSETLSETFSSGALGTIMISDPSKARFDESRVYPLPAALINTVSGDIVKSYFNSTKHPVATILPTESIKDYEAPVVASFSSRGPNSIAPDIIKPDISAPGVDILAAFSPVGHPSGVAGDTRSVKYSILSGTSMSCPHATGAAAYVKTYHPDWSPSAIKSALMTTAFPMNHTQNNSDDAEFAYGSGQIDPVKAVNPGLVYDAHAQDYVEFLCSMGYTLSKVKLITNSTCPSKGTTTTINQSARNLNYPSFGAHVEVNKKIGLRFTRTVTNVGTTQSTYKAKIITSDAAARITVTVVPNVLSFRSLNEKKSFVVNVVGNGLGSNETATAALVWSDGIHTVRSPIVVYSQSILPIV</sequence>
<keyword evidence="2 7" id="KW-0645">Protease</keyword>
<dbReference type="AlphaFoldDB" id="A0AA41RTG4"/>
<feature type="domain" description="Subtilisin-like protease fibronectin type-III" evidence="11">
    <location>
        <begin position="649"/>
        <end position="750"/>
    </location>
</feature>
<dbReference type="Gene3D" id="3.30.70.80">
    <property type="entry name" value="Peptidase S8 propeptide/proteinase inhibitor I9"/>
    <property type="match status" value="1"/>
</dbReference>
<dbReference type="GO" id="GO:0004252">
    <property type="term" value="F:serine-type endopeptidase activity"/>
    <property type="evidence" value="ECO:0007669"/>
    <property type="project" value="UniProtKB-UniRule"/>
</dbReference>
<evidence type="ECO:0000256" key="8">
    <source>
        <dbReference type="SAM" id="SignalP"/>
    </source>
</evidence>
<dbReference type="SUPFAM" id="SSF52743">
    <property type="entry name" value="Subtilisin-like"/>
    <property type="match status" value="1"/>
</dbReference>
<dbReference type="InterPro" id="IPR037045">
    <property type="entry name" value="S8pro/Inhibitor_I9_sf"/>
</dbReference>
<dbReference type="PROSITE" id="PS00138">
    <property type="entry name" value="SUBTILASE_SER"/>
    <property type="match status" value="1"/>
</dbReference>
<dbReference type="Proteomes" id="UP001177140">
    <property type="component" value="Unassembled WGS sequence"/>
</dbReference>
<dbReference type="Gene3D" id="3.50.30.30">
    <property type="match status" value="1"/>
</dbReference>
<evidence type="ECO:0000256" key="4">
    <source>
        <dbReference type="ARBA" id="ARBA00022801"/>
    </source>
</evidence>
<protein>
    <recommendedName>
        <fullName evidence="14">Cucumisin</fullName>
    </recommendedName>
</protein>
<dbReference type="Pfam" id="PF17766">
    <property type="entry name" value="fn3_6"/>
    <property type="match status" value="1"/>
</dbReference>
<dbReference type="InterPro" id="IPR036852">
    <property type="entry name" value="Peptidase_S8/S53_dom_sf"/>
</dbReference>
<keyword evidence="3 8" id="KW-0732">Signal</keyword>
<feature type="signal peptide" evidence="8">
    <location>
        <begin position="1"/>
        <end position="28"/>
    </location>
</feature>
<reference evidence="12" key="1">
    <citation type="submission" date="2022-03" db="EMBL/GenBank/DDBJ databases">
        <title>A functionally conserved STORR gene fusion in Papaver species that diverged 16.8 million years ago.</title>
        <authorList>
            <person name="Catania T."/>
        </authorList>
    </citation>
    <scope>NUCLEOTIDE SEQUENCE</scope>
    <source>
        <strain evidence="12">S-191538</strain>
    </source>
</reference>
<evidence type="ECO:0000256" key="6">
    <source>
        <dbReference type="PIRSR" id="PIRSR615500-1"/>
    </source>
</evidence>
<dbReference type="InterPro" id="IPR034197">
    <property type="entry name" value="Peptidases_S8_3"/>
</dbReference>
<dbReference type="Gene3D" id="3.40.50.200">
    <property type="entry name" value="Peptidase S8/S53 domain"/>
    <property type="match status" value="1"/>
</dbReference>
<dbReference type="Gene3D" id="2.60.40.2310">
    <property type="match status" value="1"/>
</dbReference>
<keyword evidence="13" id="KW-1185">Reference proteome</keyword>
<evidence type="ECO:0000256" key="2">
    <source>
        <dbReference type="ARBA" id="ARBA00022670"/>
    </source>
</evidence>
<dbReference type="InterPro" id="IPR015500">
    <property type="entry name" value="Peptidase_S8_subtilisin-rel"/>
</dbReference>
<dbReference type="PROSITE" id="PS51892">
    <property type="entry name" value="SUBTILASE"/>
    <property type="match status" value="1"/>
</dbReference>
<dbReference type="InterPro" id="IPR000209">
    <property type="entry name" value="Peptidase_S8/S53_dom"/>
</dbReference>
<evidence type="ECO:0000256" key="1">
    <source>
        <dbReference type="ARBA" id="ARBA00011073"/>
    </source>
</evidence>